<evidence type="ECO:0000313" key="1">
    <source>
        <dbReference type="EMBL" id="SIN14453.1"/>
    </source>
</evidence>
<dbReference type="Proteomes" id="UP000185124">
    <property type="component" value="Unassembled WGS sequence"/>
</dbReference>
<name>A0A1N5YXT9_9ACTN</name>
<dbReference type="AlphaFoldDB" id="A0A1N5YXT9"/>
<dbReference type="EMBL" id="FSQT01000002">
    <property type="protein sequence ID" value="SIN14453.1"/>
    <property type="molecule type" value="Genomic_DNA"/>
</dbReference>
<evidence type="ECO:0000313" key="2">
    <source>
        <dbReference type="Proteomes" id="UP000185124"/>
    </source>
</evidence>
<sequence>MSLSETAINLLGAANQGDLDLGDNADLHRQSLTYAVLAVAEELRQLRGAMNGVQEMLRDQSGIGAGDHMRRINGWLKDIAEKS</sequence>
<reference evidence="2" key="1">
    <citation type="submission" date="2016-12" db="EMBL/GenBank/DDBJ databases">
        <authorList>
            <person name="Varghese N."/>
            <person name="Submissions S."/>
        </authorList>
    </citation>
    <scope>NUCLEOTIDE SEQUENCE [LARGE SCALE GENOMIC DNA]</scope>
    <source>
        <strain evidence="2">DSM 45599</strain>
    </source>
</reference>
<gene>
    <name evidence="1" type="ORF">SAMN04489832_3412</name>
</gene>
<protein>
    <recommendedName>
        <fullName evidence="3">Excreted virulence factor EspC, type VII ESX diderm</fullName>
    </recommendedName>
</protein>
<evidence type="ECO:0008006" key="3">
    <source>
        <dbReference type="Google" id="ProtNLM"/>
    </source>
</evidence>
<accession>A0A1N5YXT9</accession>
<proteinExistence type="predicted"/>
<keyword evidence="2" id="KW-1185">Reference proteome</keyword>
<organism evidence="1 2">
    <name type="scientific">Micromonospora cremea</name>
    <dbReference type="NCBI Taxonomy" id="709881"/>
    <lineage>
        <taxon>Bacteria</taxon>
        <taxon>Bacillati</taxon>
        <taxon>Actinomycetota</taxon>
        <taxon>Actinomycetes</taxon>
        <taxon>Micromonosporales</taxon>
        <taxon>Micromonosporaceae</taxon>
        <taxon>Micromonospora</taxon>
    </lineage>
</organism>